<feature type="region of interest" description="Disordered" evidence="2">
    <location>
        <begin position="697"/>
        <end position="722"/>
    </location>
</feature>
<evidence type="ECO:0000313" key="4">
    <source>
        <dbReference type="EMBL" id="GAA3913110.1"/>
    </source>
</evidence>
<name>A0ABP7M453_9ACTN</name>
<dbReference type="InterPro" id="IPR042070">
    <property type="entry name" value="PucR_C-HTH_sf"/>
</dbReference>
<dbReference type="RefSeq" id="WP_345281519.1">
    <property type="nucleotide sequence ID" value="NZ_BAABAJ010000006.1"/>
</dbReference>
<proteinExistence type="inferred from homology"/>
<reference evidence="5" key="1">
    <citation type="journal article" date="2019" name="Int. J. Syst. Evol. Microbiol.">
        <title>The Global Catalogue of Microorganisms (GCM) 10K type strain sequencing project: providing services to taxonomists for standard genome sequencing and annotation.</title>
        <authorList>
            <consortium name="The Broad Institute Genomics Platform"/>
            <consortium name="The Broad Institute Genome Sequencing Center for Infectious Disease"/>
            <person name="Wu L."/>
            <person name="Ma J."/>
        </authorList>
    </citation>
    <scope>NUCLEOTIDE SEQUENCE [LARGE SCALE GENOMIC DNA]</scope>
    <source>
        <strain evidence="5">JCM 16956</strain>
    </source>
</reference>
<dbReference type="SMART" id="SM00065">
    <property type="entry name" value="GAF"/>
    <property type="match status" value="1"/>
</dbReference>
<dbReference type="Gene3D" id="3.30.450.40">
    <property type="match status" value="1"/>
</dbReference>
<organism evidence="4 5">
    <name type="scientific">Streptomyces gulbargensis</name>
    <dbReference type="NCBI Taxonomy" id="364901"/>
    <lineage>
        <taxon>Bacteria</taxon>
        <taxon>Bacillati</taxon>
        <taxon>Actinomycetota</taxon>
        <taxon>Actinomycetes</taxon>
        <taxon>Kitasatosporales</taxon>
        <taxon>Streptomycetaceae</taxon>
        <taxon>Streptomyces</taxon>
    </lineage>
</organism>
<comment type="similarity">
    <text evidence="1">Belongs to the CdaR family.</text>
</comment>
<dbReference type="InterPro" id="IPR029016">
    <property type="entry name" value="GAF-like_dom_sf"/>
</dbReference>
<evidence type="ECO:0000256" key="1">
    <source>
        <dbReference type="ARBA" id="ARBA00006754"/>
    </source>
</evidence>
<accession>A0ABP7M453</accession>
<dbReference type="SUPFAM" id="SSF55781">
    <property type="entry name" value="GAF domain-like"/>
    <property type="match status" value="1"/>
</dbReference>
<dbReference type="InterPro" id="IPR025736">
    <property type="entry name" value="PucR_C-HTH_dom"/>
</dbReference>
<dbReference type="InterPro" id="IPR041522">
    <property type="entry name" value="CdaR_GGDEF"/>
</dbReference>
<dbReference type="InterPro" id="IPR051448">
    <property type="entry name" value="CdaR-like_regulators"/>
</dbReference>
<keyword evidence="5" id="KW-1185">Reference proteome</keyword>
<dbReference type="Pfam" id="PF13556">
    <property type="entry name" value="HTH_30"/>
    <property type="match status" value="1"/>
</dbReference>
<protein>
    <submittedName>
        <fullName evidence="4">GAF domain-containing protein</fullName>
    </submittedName>
</protein>
<feature type="domain" description="GAF" evidence="3">
    <location>
        <begin position="130"/>
        <end position="297"/>
    </location>
</feature>
<dbReference type="PANTHER" id="PTHR33744:SF1">
    <property type="entry name" value="DNA-BINDING TRANSCRIPTIONAL ACTIVATOR ADER"/>
    <property type="match status" value="1"/>
</dbReference>
<evidence type="ECO:0000313" key="5">
    <source>
        <dbReference type="Proteomes" id="UP001501000"/>
    </source>
</evidence>
<dbReference type="PANTHER" id="PTHR33744">
    <property type="entry name" value="CARBOHYDRATE DIACID REGULATOR"/>
    <property type="match status" value="1"/>
</dbReference>
<gene>
    <name evidence="4" type="ORF">GCM10022244_23830</name>
</gene>
<dbReference type="EMBL" id="BAABAJ010000006">
    <property type="protein sequence ID" value="GAA3913110.1"/>
    <property type="molecule type" value="Genomic_DNA"/>
</dbReference>
<evidence type="ECO:0000259" key="3">
    <source>
        <dbReference type="SMART" id="SM00065"/>
    </source>
</evidence>
<dbReference type="Proteomes" id="UP001501000">
    <property type="component" value="Unassembled WGS sequence"/>
</dbReference>
<dbReference type="InterPro" id="IPR003018">
    <property type="entry name" value="GAF"/>
</dbReference>
<comment type="caution">
    <text evidence="4">The sequence shown here is derived from an EMBL/GenBank/DDBJ whole genome shotgun (WGS) entry which is preliminary data.</text>
</comment>
<feature type="compositionally biased region" description="Pro residues" evidence="2">
    <location>
        <begin position="29"/>
        <end position="50"/>
    </location>
</feature>
<feature type="region of interest" description="Disordered" evidence="2">
    <location>
        <begin position="26"/>
        <end position="64"/>
    </location>
</feature>
<dbReference type="Gene3D" id="1.10.10.2840">
    <property type="entry name" value="PucR C-terminal helix-turn-helix domain"/>
    <property type="match status" value="1"/>
</dbReference>
<dbReference type="Pfam" id="PF17853">
    <property type="entry name" value="GGDEF_2"/>
    <property type="match status" value="1"/>
</dbReference>
<sequence length="722" mass="75106">MNAYGADGDGGADDALLTVLELLAGPAPGVAPAPPGASAPPRSPDSPGPRVPHGSSAPHGPADEAALDDLLDGLVARARRRGAPAAELGRLERAVRLAGHIRAERAEAARREAALTTLTDTARDLTFSYDLDSQLRLITRRARSLLGLDMAYVTLRGPHGACYIRTTEGSRTGADTGPGLGLVAGLRLAEGNCLGSVVQREGEPVWTPDYPADERFSAADTAIGADAADPGDAAVRAEGLRAIMAVPLRSGDAVIGALYGADRRVREHTPQEIALLSALADLAALAVEKAGLLDRTRAEVSELERDSSRVRTSLTRMRHVSEAHSRIMNLVLAGGDLCNVAKAAGDALDATVMIRDPGGRCLATTGGTGIPGLDEEAVAKASLDAHARRRPVLAGEDTWVAPVIAGSEDLGGLVIRAASGLTGEDERLVELAAQSVAFLLLMRRSTAVAEGPVRDELLDDLIADPPHAPQQIAQRARRLGVDLRKPHVLVVARPEGGEQGRAVVWASSYAYRLSGLKTVQGGCIVLLLPGLDPSAAAKAVSEELSPLLGHPVSVAAAGPGHSPDGVGALYAEAGRCLDAMSALGGTGSAAAVQDLGFLGMLLSDDHDVDGFVENAIGPVLDYDAERFTDLTRTLEAYFASGGSPTNAAEALHVHPNTVSRRLERIGELLGPEWQKPGQVLEVQLALRLQRTREVLARRRAATHPARPSGHPQAPPASAGPTD</sequence>
<dbReference type="Pfam" id="PF01590">
    <property type="entry name" value="GAF"/>
    <property type="match status" value="1"/>
</dbReference>
<evidence type="ECO:0000256" key="2">
    <source>
        <dbReference type="SAM" id="MobiDB-lite"/>
    </source>
</evidence>